<evidence type="ECO:0000313" key="10">
    <source>
        <dbReference type="Proteomes" id="UP000002791"/>
    </source>
</evidence>
<dbReference type="Proteomes" id="UP000002791">
    <property type="component" value="Chromosome"/>
</dbReference>
<dbReference type="InterPro" id="IPR014284">
    <property type="entry name" value="RNA_pol_sigma-70_dom"/>
</dbReference>
<sequence length="317" mass="34523">MESRSGARARRRGNAVDRPITKGAAVTPARLELFESCRPQLLCMAFRITGSDPDAEDVVQEAWIRYERADARGLHNPAAWLTTVTTRLCLDLLRKRREVPWQPGDLPPTDEEWEPGEVVELADEVTAALVVVVRELTPPQRVALVLHEVFGMSFGEVAAVLGTTTGSARKLASRARERLRRRGPKPRQAPAESARKVVEAFLRAAQDGDMDALATVLDPDVVRTADPQALAPGMPQLVRGAGAVVEETRSLRANARRARVATVGGRPAIVVVSDGAVRSVLLFHVEGGRVVRYDVMADPRRLALLEVYPVSGEGARS</sequence>
<feature type="region of interest" description="Disordered" evidence="6">
    <location>
        <begin position="169"/>
        <end position="193"/>
    </location>
</feature>
<dbReference type="SUPFAM" id="SSF88659">
    <property type="entry name" value="Sigma3 and sigma4 domains of RNA polymerase sigma factors"/>
    <property type="match status" value="1"/>
</dbReference>
<dbReference type="GO" id="GO:0003677">
    <property type="term" value="F:DNA binding"/>
    <property type="evidence" value="ECO:0007669"/>
    <property type="project" value="InterPro"/>
</dbReference>
<evidence type="ECO:0000256" key="3">
    <source>
        <dbReference type="ARBA" id="ARBA00023015"/>
    </source>
</evidence>
<comment type="subunit">
    <text evidence="2">Interacts transiently with the RNA polymerase catalytic core formed by RpoA, RpoB, RpoC and RpoZ (2 alpha, 1 beta, 1 beta' and 1 omega subunit) to form the RNA polymerase holoenzyme that can initiate transcription.</text>
</comment>
<dbReference type="InterPro" id="IPR007627">
    <property type="entry name" value="RNA_pol_sigma70_r2"/>
</dbReference>
<comment type="similarity">
    <text evidence="1">Belongs to the sigma-70 factor family. ECF subfamily.</text>
</comment>
<dbReference type="Gene3D" id="3.10.450.50">
    <property type="match status" value="1"/>
</dbReference>
<dbReference type="GO" id="GO:0006352">
    <property type="term" value="P:DNA-templated transcription initiation"/>
    <property type="evidence" value="ECO:0007669"/>
    <property type="project" value="InterPro"/>
</dbReference>
<dbReference type="Pfam" id="PF04542">
    <property type="entry name" value="Sigma70_r2"/>
    <property type="match status" value="1"/>
</dbReference>
<dbReference type="AlphaFoldDB" id="H5XEA0"/>
<accession>H5XEA0</accession>
<feature type="compositionally biased region" description="Basic residues" evidence="6">
    <location>
        <begin position="171"/>
        <end position="185"/>
    </location>
</feature>
<dbReference type="eggNOG" id="COG1595">
    <property type="taxonomic scope" value="Bacteria"/>
</dbReference>
<dbReference type="HOGENOM" id="CLU_047691_22_1_11"/>
<feature type="domain" description="RNA polymerase sigma-70 region 2" evidence="7">
    <location>
        <begin position="33"/>
        <end position="97"/>
    </location>
</feature>
<evidence type="ECO:0000256" key="2">
    <source>
        <dbReference type="ARBA" id="ARBA00011344"/>
    </source>
</evidence>
<dbReference type="Pfam" id="PF08281">
    <property type="entry name" value="Sigma70_r4_2"/>
    <property type="match status" value="1"/>
</dbReference>
<dbReference type="InterPro" id="IPR013324">
    <property type="entry name" value="RNA_pol_sigma_r3/r4-like"/>
</dbReference>
<dbReference type="Gene3D" id="1.10.1740.10">
    <property type="match status" value="1"/>
</dbReference>
<evidence type="ECO:0000259" key="8">
    <source>
        <dbReference type="Pfam" id="PF08281"/>
    </source>
</evidence>
<keyword evidence="4" id="KW-0731">Sigma factor</keyword>
<dbReference type="STRING" id="882082.SaccyDRAFT_1442"/>
<proteinExistence type="inferred from homology"/>
<dbReference type="SUPFAM" id="SSF88946">
    <property type="entry name" value="Sigma2 domain of RNA polymerase sigma factors"/>
    <property type="match status" value="1"/>
</dbReference>
<dbReference type="InterPro" id="IPR052704">
    <property type="entry name" value="ECF_Sigma-70_Domain"/>
</dbReference>
<dbReference type="InterPro" id="IPR013249">
    <property type="entry name" value="RNA_pol_sigma70_r4_t2"/>
</dbReference>
<reference evidence="9 10" key="1">
    <citation type="submission" date="2011-11" db="EMBL/GenBank/DDBJ databases">
        <title>The Noncontiguous Finished sequence of Saccharomonospora cyanea NA-134.</title>
        <authorList>
            <consortium name="US DOE Joint Genome Institute"/>
            <person name="Lucas S."/>
            <person name="Han J."/>
            <person name="Lapidus A."/>
            <person name="Cheng J.-F."/>
            <person name="Goodwin L."/>
            <person name="Pitluck S."/>
            <person name="Peters L."/>
            <person name="Ovchinnikova G."/>
            <person name="Lu M."/>
            <person name="Detter J.C."/>
            <person name="Han C."/>
            <person name="Tapia R."/>
            <person name="Land M."/>
            <person name="Hauser L."/>
            <person name="Kyrpides N."/>
            <person name="Ivanova N."/>
            <person name="Pagani I."/>
            <person name="Brambilla E.-M."/>
            <person name="Klenk H.-P."/>
            <person name="Woyke T."/>
        </authorList>
    </citation>
    <scope>NUCLEOTIDE SEQUENCE [LARGE SCALE GENOMIC DNA]</scope>
    <source>
        <strain evidence="9 10">NA-134</strain>
    </source>
</reference>
<dbReference type="InterPro" id="IPR036388">
    <property type="entry name" value="WH-like_DNA-bd_sf"/>
</dbReference>
<dbReference type="GO" id="GO:0016987">
    <property type="term" value="F:sigma factor activity"/>
    <property type="evidence" value="ECO:0007669"/>
    <property type="project" value="UniProtKB-KW"/>
</dbReference>
<dbReference type="SUPFAM" id="SSF54427">
    <property type="entry name" value="NTF2-like"/>
    <property type="match status" value="1"/>
</dbReference>
<keyword evidence="10" id="KW-1185">Reference proteome</keyword>
<name>H5XEA0_9PSEU</name>
<organism evidence="9 10">
    <name type="scientific">Saccharomonospora cyanea NA-134</name>
    <dbReference type="NCBI Taxonomy" id="882082"/>
    <lineage>
        <taxon>Bacteria</taxon>
        <taxon>Bacillati</taxon>
        <taxon>Actinomycetota</taxon>
        <taxon>Actinomycetes</taxon>
        <taxon>Pseudonocardiales</taxon>
        <taxon>Pseudonocardiaceae</taxon>
        <taxon>Saccharomonospora</taxon>
    </lineage>
</organism>
<dbReference type="PANTHER" id="PTHR30173">
    <property type="entry name" value="SIGMA 19 FACTOR"/>
    <property type="match status" value="1"/>
</dbReference>
<feature type="domain" description="RNA polymerase sigma factor 70 region 4 type 2" evidence="8">
    <location>
        <begin position="129"/>
        <end position="179"/>
    </location>
</feature>
<dbReference type="InterPro" id="IPR032710">
    <property type="entry name" value="NTF2-like_dom_sf"/>
</dbReference>
<dbReference type="PANTHER" id="PTHR30173:SF43">
    <property type="entry name" value="ECF RNA POLYMERASE SIGMA FACTOR SIGI-RELATED"/>
    <property type="match status" value="1"/>
</dbReference>
<dbReference type="NCBIfam" id="TIGR02937">
    <property type="entry name" value="sigma70-ECF"/>
    <property type="match status" value="1"/>
</dbReference>
<evidence type="ECO:0000256" key="5">
    <source>
        <dbReference type="ARBA" id="ARBA00023163"/>
    </source>
</evidence>
<evidence type="ECO:0000313" key="9">
    <source>
        <dbReference type="EMBL" id="EHR60346.1"/>
    </source>
</evidence>
<protein>
    <submittedName>
        <fullName evidence="9">RNA polymerase sigma factor, sigma-70 family</fullName>
    </submittedName>
</protein>
<evidence type="ECO:0000256" key="1">
    <source>
        <dbReference type="ARBA" id="ARBA00010641"/>
    </source>
</evidence>
<dbReference type="InterPro" id="IPR013325">
    <property type="entry name" value="RNA_pol_sigma_r2"/>
</dbReference>
<dbReference type="EMBL" id="CM001440">
    <property type="protein sequence ID" value="EHR60346.1"/>
    <property type="molecule type" value="Genomic_DNA"/>
</dbReference>
<evidence type="ECO:0000256" key="4">
    <source>
        <dbReference type="ARBA" id="ARBA00023082"/>
    </source>
</evidence>
<dbReference type="Gene3D" id="1.10.10.10">
    <property type="entry name" value="Winged helix-like DNA-binding domain superfamily/Winged helix DNA-binding domain"/>
    <property type="match status" value="1"/>
</dbReference>
<keyword evidence="5" id="KW-0804">Transcription</keyword>
<evidence type="ECO:0000256" key="6">
    <source>
        <dbReference type="SAM" id="MobiDB-lite"/>
    </source>
</evidence>
<keyword evidence="3" id="KW-0805">Transcription regulation</keyword>
<gene>
    <name evidence="9" type="ORF">SaccyDRAFT_1442</name>
</gene>
<evidence type="ECO:0000259" key="7">
    <source>
        <dbReference type="Pfam" id="PF04542"/>
    </source>
</evidence>